<dbReference type="OrthoDB" id="6020914at2759"/>
<feature type="region of interest" description="Disordered" evidence="1">
    <location>
        <begin position="364"/>
        <end position="438"/>
    </location>
</feature>
<dbReference type="Proteomes" id="UP000287033">
    <property type="component" value="Unassembled WGS sequence"/>
</dbReference>
<dbReference type="InterPro" id="IPR002404">
    <property type="entry name" value="IRS_PTB"/>
</dbReference>
<gene>
    <name evidence="3" type="ORF">chiPu_0017190</name>
</gene>
<dbReference type="AlphaFoldDB" id="A0A401T7U0"/>
<feature type="compositionally biased region" description="Basic and acidic residues" evidence="1">
    <location>
        <begin position="240"/>
        <end position="261"/>
    </location>
</feature>
<feature type="compositionally biased region" description="Polar residues" evidence="1">
    <location>
        <begin position="364"/>
        <end position="379"/>
    </location>
</feature>
<dbReference type="SMART" id="SM00310">
    <property type="entry name" value="PTBI"/>
    <property type="match status" value="1"/>
</dbReference>
<dbReference type="SMART" id="SM01244">
    <property type="entry name" value="IRS"/>
    <property type="match status" value="1"/>
</dbReference>
<evidence type="ECO:0000313" key="3">
    <source>
        <dbReference type="EMBL" id="GCC38675.1"/>
    </source>
</evidence>
<accession>A0A401T7U0</accession>
<keyword evidence="4" id="KW-1185">Reference proteome</keyword>
<dbReference type="PROSITE" id="PS51064">
    <property type="entry name" value="IRS_PTB"/>
    <property type="match status" value="1"/>
</dbReference>
<evidence type="ECO:0000313" key="4">
    <source>
        <dbReference type="Proteomes" id="UP000287033"/>
    </source>
</evidence>
<dbReference type="InterPro" id="IPR050996">
    <property type="entry name" value="Docking_Protein_DOK"/>
</dbReference>
<dbReference type="PANTHER" id="PTHR21258">
    <property type="entry name" value="DOCKING PROTEIN RELATED"/>
    <property type="match status" value="1"/>
</dbReference>
<protein>
    <recommendedName>
        <fullName evidence="2">IRS-type PTB domain-containing protein</fullName>
    </recommendedName>
</protein>
<evidence type="ECO:0000256" key="1">
    <source>
        <dbReference type="SAM" id="MobiDB-lite"/>
    </source>
</evidence>
<name>A0A401T7U0_CHIPU</name>
<feature type="region of interest" description="Disordered" evidence="1">
    <location>
        <begin position="198"/>
        <end position="331"/>
    </location>
</feature>
<feature type="compositionally biased region" description="Polar residues" evidence="1">
    <location>
        <begin position="221"/>
        <end position="234"/>
    </location>
</feature>
<proteinExistence type="predicted"/>
<dbReference type="GO" id="GO:0043410">
    <property type="term" value="P:positive regulation of MAPK cascade"/>
    <property type="evidence" value="ECO:0007669"/>
    <property type="project" value="TreeGrafter"/>
</dbReference>
<dbReference type="GO" id="GO:0005737">
    <property type="term" value="C:cytoplasm"/>
    <property type="evidence" value="ECO:0007669"/>
    <property type="project" value="TreeGrafter"/>
</dbReference>
<feature type="compositionally biased region" description="Low complexity" evidence="1">
    <location>
        <begin position="207"/>
        <end position="220"/>
    </location>
</feature>
<dbReference type="OMA" id="NSMESHE"/>
<dbReference type="InterPro" id="IPR011993">
    <property type="entry name" value="PH-like_dom_sf"/>
</dbReference>
<feature type="region of interest" description="Disordered" evidence="1">
    <location>
        <begin position="450"/>
        <end position="474"/>
    </location>
</feature>
<dbReference type="GO" id="GO:0007169">
    <property type="term" value="P:cell surface receptor protein tyrosine kinase signaling pathway"/>
    <property type="evidence" value="ECO:0007669"/>
    <property type="project" value="TreeGrafter"/>
</dbReference>
<dbReference type="SUPFAM" id="SSF50729">
    <property type="entry name" value="PH domain-like"/>
    <property type="match status" value="2"/>
</dbReference>
<dbReference type="EMBL" id="BEZZ01001228">
    <property type="protein sequence ID" value="GCC38675.1"/>
    <property type="molecule type" value="Genomic_DNA"/>
</dbReference>
<dbReference type="STRING" id="137246.A0A401T7U0"/>
<feature type="domain" description="IRS-type PTB" evidence="2">
    <location>
        <begin position="100"/>
        <end position="204"/>
    </location>
</feature>
<evidence type="ECO:0000259" key="2">
    <source>
        <dbReference type="PROSITE" id="PS51064"/>
    </source>
</evidence>
<dbReference type="PANTHER" id="PTHR21258:SF62">
    <property type="entry name" value="INSULIN RECEPTOR SUBSTRATE 1"/>
    <property type="match status" value="1"/>
</dbReference>
<reference evidence="3 4" key="1">
    <citation type="journal article" date="2018" name="Nat. Ecol. Evol.">
        <title>Shark genomes provide insights into elasmobranch evolution and the origin of vertebrates.</title>
        <authorList>
            <person name="Hara Y"/>
            <person name="Yamaguchi K"/>
            <person name="Onimaru K"/>
            <person name="Kadota M"/>
            <person name="Koyanagi M"/>
            <person name="Keeley SD"/>
            <person name="Tatsumi K"/>
            <person name="Tanaka K"/>
            <person name="Motone F"/>
            <person name="Kageyama Y"/>
            <person name="Nozu R"/>
            <person name="Adachi N"/>
            <person name="Nishimura O"/>
            <person name="Nakagawa R"/>
            <person name="Tanegashima C"/>
            <person name="Kiyatake I"/>
            <person name="Matsumoto R"/>
            <person name="Murakumo K"/>
            <person name="Nishida K"/>
            <person name="Terakita A"/>
            <person name="Kuratani S"/>
            <person name="Sato K"/>
            <person name="Hyodo S Kuraku.S."/>
        </authorList>
    </citation>
    <scope>NUCLEOTIDE SEQUENCE [LARGE SCALE GENOMIC DNA]</scope>
</reference>
<dbReference type="GO" id="GO:0007265">
    <property type="term" value="P:Ras protein signal transduction"/>
    <property type="evidence" value="ECO:0007669"/>
    <property type="project" value="TreeGrafter"/>
</dbReference>
<dbReference type="Gene3D" id="2.30.29.30">
    <property type="entry name" value="Pleckstrin-homology domain (PH domain)/Phosphotyrosine-binding domain (PTB)"/>
    <property type="match status" value="2"/>
</dbReference>
<sequence>MTKRVERIIRLSDCISINQNQVENPPKETATFSIITMEKTYIMAASKHEVMAWVKCLCELAFQNTSTKKPNEDVSASSNMLPGDSLIMEENELYSTISQAGNQFTVTVQKSEAATRCELHGTYLLIAGKDSLILKDPITKEDVYKWPYSYLRRYGMDQATFTFEAGRRCDSGQGIFRFKTKAVKGIFHIIDAAVKEKESKKKQQRLSLTSVSSETSTASSQKLPSAASPSQESSGGRVKPMKDTDSNQEVRKRKENRDRKGCNSPSGAVPRAPPGAERNLPTTDDREGVGEIVYATVKYPKGKTKKVNVEEPTVNPTKYRDSYSDDSSLDPVYENVSDIESLLSFEEEPSFLKDIQKSLYENSQGSLEDQNLSSSTSASAPDYENVVIEHSQQTSEGEQDDCPVNEKGDLHQTPPGTTPKERDTSLSSGASKVTKTKFPAGIQEVLTDLYSKELSKTREGKLEKFTRPSELRKY</sequence>
<dbReference type="Pfam" id="PF02174">
    <property type="entry name" value="IRS"/>
    <property type="match status" value="1"/>
</dbReference>
<organism evidence="3 4">
    <name type="scientific">Chiloscyllium punctatum</name>
    <name type="common">Brownbanded bambooshark</name>
    <name type="synonym">Hemiscyllium punctatum</name>
    <dbReference type="NCBI Taxonomy" id="137246"/>
    <lineage>
        <taxon>Eukaryota</taxon>
        <taxon>Metazoa</taxon>
        <taxon>Chordata</taxon>
        <taxon>Craniata</taxon>
        <taxon>Vertebrata</taxon>
        <taxon>Chondrichthyes</taxon>
        <taxon>Elasmobranchii</taxon>
        <taxon>Galeomorphii</taxon>
        <taxon>Galeoidea</taxon>
        <taxon>Orectolobiformes</taxon>
        <taxon>Hemiscylliidae</taxon>
        <taxon>Chiloscyllium</taxon>
    </lineage>
</organism>
<comment type="caution">
    <text evidence="3">The sequence shown here is derived from an EMBL/GenBank/DDBJ whole genome shotgun (WGS) entry which is preliminary data.</text>
</comment>